<dbReference type="RefSeq" id="XP_020848579.1">
    <property type="nucleotide sequence ID" value="XM_020992920.1"/>
</dbReference>
<feature type="signal peptide" evidence="8">
    <location>
        <begin position="1"/>
        <end position="20"/>
    </location>
</feature>
<evidence type="ECO:0000256" key="7">
    <source>
        <dbReference type="SAM" id="MobiDB-lite"/>
    </source>
</evidence>
<keyword evidence="9" id="KW-1185">Reference proteome</keyword>
<feature type="chain" id="PRO_5044648368" evidence="8">
    <location>
        <begin position="21"/>
        <end position="236"/>
    </location>
</feature>
<gene>
    <name evidence="10 11" type="primary">FGFBP1</name>
</gene>
<evidence type="ECO:0000313" key="11">
    <source>
        <dbReference type="RefSeq" id="XP_020848579.1"/>
    </source>
</evidence>
<keyword evidence="4 8" id="KW-0732">Signal</keyword>
<sequence>MKIKCIALFSILLLVSQLLSVNCEKQKKRKNGRDGKGEGKQLGSPDKNERGQKAKGGKNLPRGRFATQENVPCTWAVTEKENVTLKVQCKGQETQFECTFAGNPSSCPHFAGNEKAYWKQIGRALRRQKNLCADPKSVLKSRVCKKGAKEAHLKMVDSTIKNRSQDKTGRKDPQISASTVRPAALTIQPISQQATTEKCVEDVEVINQKKMAQEYCGDTWSSLCTFLLTMLQDKKC</sequence>
<organism evidence="9 10">
    <name type="scientific">Phascolarctos cinereus</name>
    <name type="common">Koala</name>
    <dbReference type="NCBI Taxonomy" id="38626"/>
    <lineage>
        <taxon>Eukaryota</taxon>
        <taxon>Metazoa</taxon>
        <taxon>Chordata</taxon>
        <taxon>Craniata</taxon>
        <taxon>Vertebrata</taxon>
        <taxon>Euteleostomi</taxon>
        <taxon>Mammalia</taxon>
        <taxon>Metatheria</taxon>
        <taxon>Diprotodontia</taxon>
        <taxon>Phascolarctidae</taxon>
        <taxon>Phascolarctos</taxon>
    </lineage>
</organism>
<dbReference type="PANTHER" id="PTHR15258">
    <property type="entry name" value="FGF BINDING PROTEIN-RELATED"/>
    <property type="match status" value="1"/>
</dbReference>
<evidence type="ECO:0000313" key="10">
    <source>
        <dbReference type="RefSeq" id="XP_020848574.1"/>
    </source>
</evidence>
<feature type="region of interest" description="Disordered" evidence="7">
    <location>
        <begin position="26"/>
        <end position="64"/>
    </location>
</feature>
<evidence type="ECO:0000256" key="3">
    <source>
        <dbReference type="ARBA" id="ARBA00022525"/>
    </source>
</evidence>
<evidence type="ECO:0000256" key="8">
    <source>
        <dbReference type="SAM" id="SignalP"/>
    </source>
</evidence>
<proteinExistence type="inferred from homology"/>
<comment type="subcellular location">
    <subcellularLocation>
        <location evidence="1">Secreted</location>
    </subcellularLocation>
</comment>
<evidence type="ECO:0000256" key="5">
    <source>
        <dbReference type="ARBA" id="ARBA00023157"/>
    </source>
</evidence>
<keyword evidence="3" id="KW-0964">Secreted</keyword>
<dbReference type="Pfam" id="PF06473">
    <property type="entry name" value="FGF-BP1"/>
    <property type="match status" value="1"/>
</dbReference>
<dbReference type="RefSeq" id="XP_020848574.1">
    <property type="nucleotide sequence ID" value="XM_020992915.1"/>
</dbReference>
<evidence type="ECO:0000256" key="6">
    <source>
        <dbReference type="ARBA" id="ARBA00023183"/>
    </source>
</evidence>
<keyword evidence="6" id="KW-0340">Growth factor binding</keyword>
<accession>A0A6P5KUY8</accession>
<evidence type="ECO:0000256" key="1">
    <source>
        <dbReference type="ARBA" id="ARBA00004613"/>
    </source>
</evidence>
<dbReference type="AlphaFoldDB" id="A0A6P5KUY8"/>
<reference evidence="10 11" key="1">
    <citation type="submission" date="2025-04" db="UniProtKB">
        <authorList>
            <consortium name="RefSeq"/>
        </authorList>
    </citation>
    <scope>IDENTIFICATION</scope>
    <source>
        <tissue evidence="10 11">Spleen</tissue>
    </source>
</reference>
<dbReference type="GO" id="GO:0005576">
    <property type="term" value="C:extracellular region"/>
    <property type="evidence" value="ECO:0007669"/>
    <property type="project" value="UniProtKB-SubCell"/>
</dbReference>
<name>A0A6P5KUY8_PHACI</name>
<dbReference type="CTD" id="9982"/>
<dbReference type="Proteomes" id="UP000515140">
    <property type="component" value="Unplaced"/>
</dbReference>
<dbReference type="GO" id="GO:0007267">
    <property type="term" value="P:cell-cell signaling"/>
    <property type="evidence" value="ECO:0007669"/>
    <property type="project" value="TreeGrafter"/>
</dbReference>
<dbReference type="GeneID" id="110212821"/>
<evidence type="ECO:0000313" key="9">
    <source>
        <dbReference type="Proteomes" id="UP000515140"/>
    </source>
</evidence>
<comment type="similarity">
    <text evidence="2">Belongs to the fibroblast growth factor-binding protein family.</text>
</comment>
<dbReference type="GO" id="GO:0019838">
    <property type="term" value="F:growth factor binding"/>
    <property type="evidence" value="ECO:0007669"/>
    <property type="project" value="UniProtKB-KW"/>
</dbReference>
<evidence type="ECO:0000256" key="4">
    <source>
        <dbReference type="ARBA" id="ARBA00022729"/>
    </source>
</evidence>
<protein>
    <submittedName>
        <fullName evidence="10 11">Fibroblast growth factor-binding protein 1</fullName>
    </submittedName>
</protein>
<keyword evidence="5" id="KW-1015">Disulfide bond</keyword>
<dbReference type="PANTHER" id="PTHR15258:SF2">
    <property type="entry name" value="FIBROBLAST GROWTH FACTOR-BINDING PROTEIN 1"/>
    <property type="match status" value="1"/>
</dbReference>
<dbReference type="InterPro" id="IPR010510">
    <property type="entry name" value="FGF1-bd"/>
</dbReference>
<evidence type="ECO:0000256" key="2">
    <source>
        <dbReference type="ARBA" id="ARBA00008326"/>
    </source>
</evidence>
<dbReference type="KEGG" id="pcw:110212821"/>